<sequence length="168" mass="17985">LSLWWIVCLLLGPVSSSPLLQKRSGDSGSNPMWDYWFRNSGGTSDPGGSPGSSLSKPASDQPSGLGRSSIIYAGDSYDGGGPYRYAQGSSTEGQQVGKVLVGHPDDGEFFTDTADLDPVYSFNSRSRYQRGRAVFSQTRYTPTTSLEQPYDYHSKSAIKGGPKGPGKS</sequence>
<reference evidence="3" key="3">
    <citation type="submission" date="2025-09" db="UniProtKB">
        <authorList>
            <consortium name="Ensembl"/>
        </authorList>
    </citation>
    <scope>IDENTIFICATION</scope>
</reference>
<dbReference type="AlphaFoldDB" id="A0A672FCI0"/>
<organism evidence="3 4">
    <name type="scientific">Salarias fasciatus</name>
    <name type="common">Jewelled blenny</name>
    <name type="synonym">Blennius fasciatus</name>
    <dbReference type="NCBI Taxonomy" id="181472"/>
    <lineage>
        <taxon>Eukaryota</taxon>
        <taxon>Metazoa</taxon>
        <taxon>Chordata</taxon>
        <taxon>Craniata</taxon>
        <taxon>Vertebrata</taxon>
        <taxon>Euteleostomi</taxon>
        <taxon>Actinopterygii</taxon>
        <taxon>Neopterygii</taxon>
        <taxon>Teleostei</taxon>
        <taxon>Neoteleostei</taxon>
        <taxon>Acanthomorphata</taxon>
        <taxon>Ovalentaria</taxon>
        <taxon>Blenniimorphae</taxon>
        <taxon>Blenniiformes</taxon>
        <taxon>Blennioidei</taxon>
        <taxon>Blenniidae</taxon>
        <taxon>Salariinae</taxon>
        <taxon>Salarias</taxon>
    </lineage>
</organism>
<dbReference type="Pfam" id="PF07117">
    <property type="entry name" value="DUF1373"/>
    <property type="match status" value="1"/>
</dbReference>
<keyword evidence="2" id="KW-0732">Signal</keyword>
<feature type="chain" id="PRO_5025527820" evidence="2">
    <location>
        <begin position="17"/>
        <end position="168"/>
    </location>
</feature>
<evidence type="ECO:0000313" key="3">
    <source>
        <dbReference type="Ensembl" id="ENSSFAP00005003357.1"/>
    </source>
</evidence>
<feature type="signal peptide" evidence="2">
    <location>
        <begin position="1"/>
        <end position="16"/>
    </location>
</feature>
<dbReference type="Ensembl" id="ENSSFAT00005003608.1">
    <property type="protein sequence ID" value="ENSSFAP00005003357.1"/>
    <property type="gene ID" value="ENSSFAG00005002268.1"/>
</dbReference>
<dbReference type="OMA" id="WWIVCLL"/>
<evidence type="ECO:0000256" key="1">
    <source>
        <dbReference type="SAM" id="MobiDB-lite"/>
    </source>
</evidence>
<proteinExistence type="predicted"/>
<evidence type="ECO:0000313" key="4">
    <source>
        <dbReference type="Proteomes" id="UP000472267"/>
    </source>
</evidence>
<feature type="region of interest" description="Disordered" evidence="1">
    <location>
        <begin position="138"/>
        <end position="168"/>
    </location>
</feature>
<feature type="region of interest" description="Disordered" evidence="1">
    <location>
        <begin position="39"/>
        <end position="73"/>
    </location>
</feature>
<dbReference type="Proteomes" id="UP000472267">
    <property type="component" value="Chromosome 7"/>
</dbReference>
<evidence type="ECO:0000256" key="2">
    <source>
        <dbReference type="SAM" id="SignalP"/>
    </source>
</evidence>
<dbReference type="InterPro" id="IPR009803">
    <property type="entry name" value="DUF1373"/>
</dbReference>
<dbReference type="InParanoid" id="A0A672FCI0"/>
<keyword evidence="4" id="KW-1185">Reference proteome</keyword>
<protein>
    <submittedName>
        <fullName evidence="3">Uncharacterized protein</fullName>
    </submittedName>
</protein>
<reference evidence="3" key="1">
    <citation type="submission" date="2019-06" db="EMBL/GenBank/DDBJ databases">
        <authorList>
            <consortium name="Wellcome Sanger Institute Data Sharing"/>
        </authorList>
    </citation>
    <scope>NUCLEOTIDE SEQUENCE [LARGE SCALE GENOMIC DNA]</scope>
</reference>
<feature type="compositionally biased region" description="Polar residues" evidence="1">
    <location>
        <begin position="138"/>
        <end position="147"/>
    </location>
</feature>
<name>A0A672FCI0_SALFA</name>
<reference evidence="3" key="2">
    <citation type="submission" date="2025-08" db="UniProtKB">
        <authorList>
            <consortium name="Ensembl"/>
        </authorList>
    </citation>
    <scope>IDENTIFICATION</scope>
</reference>
<accession>A0A672FCI0</accession>